<dbReference type="InterPro" id="IPR018108">
    <property type="entry name" value="MCP_transmembrane"/>
</dbReference>
<sequence length="354" mass="37692">MSSPHFAPLSPTMSDSPRIHAHPHSVHLEQAHTPIDAEDDEHDYESLPVGYGWGVNMMAGAMAGISEHAAIFPVDSIKTRMQVLPSLVAVGDGTAAARGPAPLTTFAQHLRSVRLGEGIRSLWRGVPSVILGAGPAHAAHFGMYEFVREIAGGREDGWKGVGGTALAGASATVTSDALMNPFDVIKQRMQIRGSPYASVMDCARKVYGTEGLAAFYVSYPTTLTMSVPFTAVQFTAYESLKSFLNPSGSYSPLTHVTAGGIAGGLAAAVTTPLDVAKTLLQTRGTSEDLRIRNARGMGEALRIIVERDGWKGLRRGMVPRVLTVAPSTAISWMSYEFFKVLIRQGALPETGAMV</sequence>
<dbReference type="GO" id="GO:0031966">
    <property type="term" value="C:mitochondrial membrane"/>
    <property type="evidence" value="ECO:0007669"/>
    <property type="project" value="UniProtKB-SubCell"/>
</dbReference>
<keyword evidence="3 9" id="KW-0813">Transport</keyword>
<evidence type="ECO:0000256" key="8">
    <source>
        <dbReference type="PROSITE-ProRule" id="PRU00282"/>
    </source>
</evidence>
<evidence type="ECO:0000313" key="12">
    <source>
        <dbReference type="Proteomes" id="UP000279236"/>
    </source>
</evidence>
<evidence type="ECO:0000256" key="10">
    <source>
        <dbReference type="SAM" id="MobiDB-lite"/>
    </source>
</evidence>
<keyword evidence="5" id="KW-1133">Transmembrane helix</keyword>
<dbReference type="GO" id="GO:0015093">
    <property type="term" value="F:ferrous iron transmembrane transporter activity"/>
    <property type="evidence" value="ECO:0007669"/>
    <property type="project" value="TreeGrafter"/>
</dbReference>
<dbReference type="InterPro" id="IPR023395">
    <property type="entry name" value="MCP_dom_sf"/>
</dbReference>
<feature type="repeat" description="Solcar" evidence="8">
    <location>
        <begin position="250"/>
        <end position="341"/>
    </location>
</feature>
<dbReference type="PROSITE" id="PS50920">
    <property type="entry name" value="SOLCAR"/>
    <property type="match status" value="3"/>
</dbReference>
<evidence type="ECO:0000313" key="11">
    <source>
        <dbReference type="EMBL" id="RSH77483.1"/>
    </source>
</evidence>
<evidence type="ECO:0000256" key="9">
    <source>
        <dbReference type="RuleBase" id="RU000488"/>
    </source>
</evidence>
<keyword evidence="6" id="KW-0496">Mitochondrion</keyword>
<keyword evidence="12" id="KW-1185">Reference proteome</keyword>
<evidence type="ECO:0000256" key="3">
    <source>
        <dbReference type="ARBA" id="ARBA00022448"/>
    </source>
</evidence>
<dbReference type="GO" id="GO:0048250">
    <property type="term" value="P:iron import into the mitochondrion"/>
    <property type="evidence" value="ECO:0007669"/>
    <property type="project" value="TreeGrafter"/>
</dbReference>
<dbReference type="Gene3D" id="1.50.40.10">
    <property type="entry name" value="Mitochondrial carrier domain"/>
    <property type="match status" value="1"/>
</dbReference>
<comment type="caution">
    <text evidence="11">The sequence shown here is derived from an EMBL/GenBank/DDBJ whole genome shotgun (WGS) entry which is preliminary data.</text>
</comment>
<evidence type="ECO:0000256" key="5">
    <source>
        <dbReference type="ARBA" id="ARBA00022989"/>
    </source>
</evidence>
<dbReference type="FunFam" id="1.50.40.10:FF:000172">
    <property type="entry name" value="MC family mitochondrial carrier protein"/>
    <property type="match status" value="1"/>
</dbReference>
<dbReference type="SUPFAM" id="SSF103506">
    <property type="entry name" value="Mitochondrial carrier"/>
    <property type="match status" value="1"/>
</dbReference>
<dbReference type="Proteomes" id="UP000279236">
    <property type="component" value="Unassembled WGS sequence"/>
</dbReference>
<name>A0A427XFF7_9TREE</name>
<dbReference type="STRING" id="105984.A0A427XFF7"/>
<comment type="subcellular location">
    <subcellularLocation>
        <location evidence="1">Mitochondrion membrane</location>
        <topology evidence="1">Multi-pass membrane protein</topology>
    </subcellularLocation>
</comment>
<gene>
    <name evidence="11" type="primary">MRS3</name>
    <name evidence="11" type="synonym">4</name>
    <name evidence="11" type="ORF">EHS24_003460</name>
</gene>
<evidence type="ECO:0000256" key="2">
    <source>
        <dbReference type="ARBA" id="ARBA00006375"/>
    </source>
</evidence>
<dbReference type="AlphaFoldDB" id="A0A427XFF7"/>
<comment type="similarity">
    <text evidence="2 9">Belongs to the mitochondrial carrier (TC 2.A.29) family.</text>
</comment>
<dbReference type="EMBL" id="RSCE01000016">
    <property type="protein sequence ID" value="RSH77483.1"/>
    <property type="molecule type" value="Genomic_DNA"/>
</dbReference>
<evidence type="ECO:0000256" key="4">
    <source>
        <dbReference type="ARBA" id="ARBA00022692"/>
    </source>
</evidence>
<dbReference type="Pfam" id="PF00153">
    <property type="entry name" value="Mito_carr"/>
    <property type="match status" value="3"/>
</dbReference>
<proteinExistence type="inferred from homology"/>
<dbReference type="PANTHER" id="PTHR45758">
    <property type="entry name" value="MITOFERRIN-1-RELATED"/>
    <property type="match status" value="1"/>
</dbReference>
<evidence type="ECO:0000256" key="6">
    <source>
        <dbReference type="ARBA" id="ARBA00023128"/>
    </source>
</evidence>
<keyword evidence="4 8" id="KW-0812">Transmembrane</keyword>
<evidence type="ECO:0000256" key="7">
    <source>
        <dbReference type="ARBA" id="ARBA00023136"/>
    </source>
</evidence>
<reference evidence="11 12" key="1">
    <citation type="submission" date="2018-11" db="EMBL/GenBank/DDBJ databases">
        <title>Genome sequence of Apiotrichum porosum DSM 27194.</title>
        <authorList>
            <person name="Aliyu H."/>
            <person name="Gorte O."/>
            <person name="Ochsenreither K."/>
        </authorList>
    </citation>
    <scope>NUCLEOTIDE SEQUENCE [LARGE SCALE GENOMIC DNA]</scope>
    <source>
        <strain evidence="11 12">DSM 27194</strain>
    </source>
</reference>
<dbReference type="OrthoDB" id="43906at2759"/>
<keyword evidence="7 8" id="KW-0472">Membrane</keyword>
<feature type="region of interest" description="Disordered" evidence="10">
    <location>
        <begin position="1"/>
        <end position="26"/>
    </location>
</feature>
<organism evidence="11 12">
    <name type="scientific">Apiotrichum porosum</name>
    <dbReference type="NCBI Taxonomy" id="105984"/>
    <lineage>
        <taxon>Eukaryota</taxon>
        <taxon>Fungi</taxon>
        <taxon>Dikarya</taxon>
        <taxon>Basidiomycota</taxon>
        <taxon>Agaricomycotina</taxon>
        <taxon>Tremellomycetes</taxon>
        <taxon>Trichosporonales</taxon>
        <taxon>Trichosporonaceae</taxon>
        <taxon>Apiotrichum</taxon>
    </lineage>
</organism>
<evidence type="ECO:0000256" key="1">
    <source>
        <dbReference type="ARBA" id="ARBA00004225"/>
    </source>
</evidence>
<accession>A0A427XFF7</accession>
<dbReference type="PANTHER" id="PTHR45758:SF4">
    <property type="entry name" value="MITOFERRIN-1"/>
    <property type="match status" value="1"/>
</dbReference>
<feature type="repeat" description="Solcar" evidence="8">
    <location>
        <begin position="159"/>
        <end position="243"/>
    </location>
</feature>
<protein>
    <submittedName>
        <fullName evidence="11">Fe(2+) transporter</fullName>
    </submittedName>
</protein>
<feature type="repeat" description="Solcar" evidence="8">
    <location>
        <begin position="51"/>
        <end position="150"/>
    </location>
</feature>